<dbReference type="SUPFAM" id="SSF51306">
    <property type="entry name" value="LexA/Signal peptidase"/>
    <property type="match status" value="1"/>
</dbReference>
<comment type="catalytic activity">
    <reaction evidence="1 7">
        <text>Cleavage of hydrophobic, N-terminal signal or leader sequences from secreted and periplasmic proteins.</text>
        <dbReference type="EC" id="3.4.21.89"/>
    </reaction>
</comment>
<dbReference type="EC" id="3.4.21.89" evidence="4 7"/>
<dbReference type="Proteomes" id="UP000051568">
    <property type="component" value="Unassembled WGS sequence"/>
</dbReference>
<dbReference type="STRING" id="319652.IV80_GL001402"/>
<sequence>MKIFKSILSWLFPVFIGFAIALLVRTYLFGVVRVDGSSMEPNLVNNERAIALKQAKIKHLSVIVFDAYGEDPTAKPGMDYVKRVIGLPGDKITYRDGNLYVNHKLVPQKFINTYQRTTGTAHGAEATKWNLASVAKAHHWGNQPRTVPANEYFVMGDHRYVSNDSRYWGFVKKDKVVGVVKVPFWGNATAKRNVNQRVNDYPQK</sequence>
<dbReference type="Pfam" id="PF10502">
    <property type="entry name" value="Peptidase_S26"/>
    <property type="match status" value="1"/>
</dbReference>
<dbReference type="InterPro" id="IPR019533">
    <property type="entry name" value="Peptidase_S26"/>
</dbReference>
<evidence type="ECO:0000256" key="3">
    <source>
        <dbReference type="ARBA" id="ARBA00009370"/>
    </source>
</evidence>
<dbReference type="PANTHER" id="PTHR43390:SF1">
    <property type="entry name" value="CHLOROPLAST PROCESSING PEPTIDASE"/>
    <property type="match status" value="1"/>
</dbReference>
<reference evidence="9 10" key="1">
    <citation type="journal article" date="2015" name="Genome Announc.">
        <title>Expanding the biotechnology potential of lactobacilli through comparative genomics of 213 strains and associated genera.</title>
        <authorList>
            <person name="Sun Z."/>
            <person name="Harris H.M."/>
            <person name="McCann A."/>
            <person name="Guo C."/>
            <person name="Argimon S."/>
            <person name="Zhang W."/>
            <person name="Yang X."/>
            <person name="Jeffery I.B."/>
            <person name="Cooney J.C."/>
            <person name="Kagawa T.F."/>
            <person name="Liu W."/>
            <person name="Song Y."/>
            <person name="Salvetti E."/>
            <person name="Wrobel A."/>
            <person name="Rasinkangas P."/>
            <person name="Parkhill J."/>
            <person name="Rea M.C."/>
            <person name="O'Sullivan O."/>
            <person name="Ritari J."/>
            <person name="Douillard F.P."/>
            <person name="Paul Ross R."/>
            <person name="Yang R."/>
            <person name="Briner A.E."/>
            <person name="Felis G.E."/>
            <person name="de Vos W.M."/>
            <person name="Barrangou R."/>
            <person name="Klaenhammer T.R."/>
            <person name="Caufield P.W."/>
            <person name="Cui Y."/>
            <person name="Zhang H."/>
            <person name="O'Toole P.W."/>
        </authorList>
    </citation>
    <scope>NUCLEOTIDE SEQUENCE [LARGE SCALE GENOMIC DNA]</scope>
    <source>
        <strain evidence="9 10">DSM 17757</strain>
    </source>
</reference>
<keyword evidence="7" id="KW-0645">Protease</keyword>
<dbReference type="InterPro" id="IPR000223">
    <property type="entry name" value="Pept_S26A_signal_pept_1"/>
</dbReference>
<keyword evidence="5 7" id="KW-0378">Hydrolase</keyword>
<evidence type="ECO:0000256" key="7">
    <source>
        <dbReference type="RuleBase" id="RU362042"/>
    </source>
</evidence>
<accession>A0A0R2INB2</accession>
<dbReference type="PROSITE" id="PS00761">
    <property type="entry name" value="SPASE_I_3"/>
    <property type="match status" value="1"/>
</dbReference>
<dbReference type="InterPro" id="IPR019757">
    <property type="entry name" value="Pept_S26A_signal_pept_1_Lys-AS"/>
</dbReference>
<dbReference type="PATRIC" id="fig|319652.3.peg.1419"/>
<dbReference type="EMBL" id="JQBR01000005">
    <property type="protein sequence ID" value="KRN66158.1"/>
    <property type="molecule type" value="Genomic_DNA"/>
</dbReference>
<evidence type="ECO:0000313" key="9">
    <source>
        <dbReference type="EMBL" id="KRN66158.1"/>
    </source>
</evidence>
<organism evidence="9 10">
    <name type="scientific">Pediococcus cellicola</name>
    <dbReference type="NCBI Taxonomy" id="319652"/>
    <lineage>
        <taxon>Bacteria</taxon>
        <taxon>Bacillati</taxon>
        <taxon>Bacillota</taxon>
        <taxon>Bacilli</taxon>
        <taxon>Lactobacillales</taxon>
        <taxon>Lactobacillaceae</taxon>
        <taxon>Pediococcus</taxon>
    </lineage>
</organism>
<dbReference type="PANTHER" id="PTHR43390">
    <property type="entry name" value="SIGNAL PEPTIDASE I"/>
    <property type="match status" value="1"/>
</dbReference>
<dbReference type="GO" id="GO:0009003">
    <property type="term" value="F:signal peptidase activity"/>
    <property type="evidence" value="ECO:0007669"/>
    <property type="project" value="UniProtKB-EC"/>
</dbReference>
<dbReference type="GO" id="GO:0006465">
    <property type="term" value="P:signal peptide processing"/>
    <property type="evidence" value="ECO:0007669"/>
    <property type="project" value="InterPro"/>
</dbReference>
<name>A0A0R2INB2_9LACO</name>
<evidence type="ECO:0000256" key="2">
    <source>
        <dbReference type="ARBA" id="ARBA00004401"/>
    </source>
</evidence>
<evidence type="ECO:0000256" key="5">
    <source>
        <dbReference type="ARBA" id="ARBA00022801"/>
    </source>
</evidence>
<dbReference type="PROSITE" id="PS00760">
    <property type="entry name" value="SPASE_I_2"/>
    <property type="match status" value="1"/>
</dbReference>
<dbReference type="GO" id="GO:0005886">
    <property type="term" value="C:plasma membrane"/>
    <property type="evidence" value="ECO:0007669"/>
    <property type="project" value="UniProtKB-SubCell"/>
</dbReference>
<feature type="active site" evidence="6">
    <location>
        <position position="38"/>
    </location>
</feature>
<evidence type="ECO:0000256" key="1">
    <source>
        <dbReference type="ARBA" id="ARBA00000677"/>
    </source>
</evidence>
<dbReference type="CDD" id="cd06530">
    <property type="entry name" value="S26_SPase_I"/>
    <property type="match status" value="1"/>
</dbReference>
<keyword evidence="7" id="KW-0812">Transmembrane</keyword>
<dbReference type="GO" id="GO:0004252">
    <property type="term" value="F:serine-type endopeptidase activity"/>
    <property type="evidence" value="ECO:0007669"/>
    <property type="project" value="InterPro"/>
</dbReference>
<evidence type="ECO:0000256" key="4">
    <source>
        <dbReference type="ARBA" id="ARBA00013208"/>
    </source>
</evidence>
<dbReference type="AlphaFoldDB" id="A0A0R2INB2"/>
<dbReference type="PRINTS" id="PR00727">
    <property type="entry name" value="LEADERPTASE"/>
</dbReference>
<protein>
    <recommendedName>
        <fullName evidence="4 7">Signal peptidase I</fullName>
        <ecNumber evidence="4 7">3.4.21.89</ecNumber>
    </recommendedName>
</protein>
<comment type="subcellular location">
    <subcellularLocation>
        <location evidence="2">Cell membrane</location>
        <topology evidence="2">Single-pass type II membrane protein</topology>
    </subcellularLocation>
    <subcellularLocation>
        <location evidence="7">Membrane</location>
        <topology evidence="7">Single-pass type II membrane protein</topology>
    </subcellularLocation>
</comment>
<dbReference type="RefSeq" id="WP_057750718.1">
    <property type="nucleotide sequence ID" value="NZ_BJVH01000005.1"/>
</dbReference>
<evidence type="ECO:0000313" key="10">
    <source>
        <dbReference type="Proteomes" id="UP000051568"/>
    </source>
</evidence>
<comment type="caution">
    <text evidence="9">The sequence shown here is derived from an EMBL/GenBank/DDBJ whole genome shotgun (WGS) entry which is preliminary data.</text>
</comment>
<dbReference type="NCBIfam" id="TIGR02227">
    <property type="entry name" value="sigpep_I_bact"/>
    <property type="match status" value="1"/>
</dbReference>
<feature type="active site" evidence="6">
    <location>
        <position position="82"/>
    </location>
</feature>
<dbReference type="InterPro" id="IPR036286">
    <property type="entry name" value="LexA/Signal_pep-like_sf"/>
</dbReference>
<feature type="transmembrane region" description="Helical" evidence="7">
    <location>
        <begin position="7"/>
        <end position="28"/>
    </location>
</feature>
<evidence type="ECO:0000259" key="8">
    <source>
        <dbReference type="Pfam" id="PF10502"/>
    </source>
</evidence>
<gene>
    <name evidence="9" type="ORF">IV80_GL001402</name>
</gene>
<keyword evidence="7" id="KW-0472">Membrane</keyword>
<keyword evidence="10" id="KW-1185">Reference proteome</keyword>
<feature type="domain" description="Peptidase S26" evidence="8">
    <location>
        <begin position="8"/>
        <end position="185"/>
    </location>
</feature>
<dbReference type="OrthoDB" id="9802919at2"/>
<dbReference type="Gene3D" id="2.10.109.10">
    <property type="entry name" value="Umud Fragment, subunit A"/>
    <property type="match status" value="1"/>
</dbReference>
<proteinExistence type="inferred from homology"/>
<dbReference type="InterPro" id="IPR019758">
    <property type="entry name" value="Pept_S26A_signal_pept_1_CS"/>
</dbReference>
<keyword evidence="7" id="KW-1133">Transmembrane helix</keyword>
<comment type="similarity">
    <text evidence="3 7">Belongs to the peptidase S26 family.</text>
</comment>
<evidence type="ECO:0000256" key="6">
    <source>
        <dbReference type="PIRSR" id="PIRSR600223-1"/>
    </source>
</evidence>